<protein>
    <submittedName>
        <fullName evidence="2">Uncharacterized protein</fullName>
    </submittedName>
</protein>
<comment type="caution">
    <text evidence="2">The sequence shown here is derived from an EMBL/GenBank/DDBJ whole genome shotgun (WGS) entry which is preliminary data.</text>
</comment>
<evidence type="ECO:0000313" key="3">
    <source>
        <dbReference type="Proteomes" id="UP000295604"/>
    </source>
</evidence>
<proteinExistence type="predicted"/>
<name>A0A4V3I4D0_9PEZI</name>
<keyword evidence="3" id="KW-1185">Reference proteome</keyword>
<sequence>MLLLVVVGEKQWSSADPSLQQGFTPNPIGVLGKVSKSSYVTHCVDLRRDPACKGRPLTTPLADAGRARQADRLSASQYRGAGSAGGVCEVEIAIGPDEYRLVRLGLGLPNGESRSGGPDRLMYMPEMPPALLVRRQSANHEEPTNSNRPSLLATLIPASLSHAGNCGTACFWYGGVPGLATGPVCAPQPTGMEPSPMCPAGLDASQVGCDEKSVSYASYRVQQCACELTEPPGSSRGLRREKDEHRIGRVK</sequence>
<dbReference type="AlphaFoldDB" id="A0A4V3I4D0"/>
<dbReference type="Proteomes" id="UP000295604">
    <property type="component" value="Unassembled WGS sequence"/>
</dbReference>
<reference evidence="2 3" key="1">
    <citation type="submission" date="2018-11" db="EMBL/GenBank/DDBJ databases">
        <title>Genome sequence and assembly of Colletotrichum sidae.</title>
        <authorList>
            <person name="Gan P."/>
            <person name="Shirasu K."/>
        </authorList>
    </citation>
    <scope>NUCLEOTIDE SEQUENCE [LARGE SCALE GENOMIC DNA]</scope>
    <source>
        <strain evidence="2 3">CBS 518.97</strain>
    </source>
</reference>
<evidence type="ECO:0000313" key="2">
    <source>
        <dbReference type="EMBL" id="TEA22420.1"/>
    </source>
</evidence>
<feature type="compositionally biased region" description="Basic and acidic residues" evidence="1">
    <location>
        <begin position="238"/>
        <end position="251"/>
    </location>
</feature>
<gene>
    <name evidence="2" type="ORF">C8034_v004919</name>
</gene>
<feature type="region of interest" description="Disordered" evidence="1">
    <location>
        <begin position="229"/>
        <end position="251"/>
    </location>
</feature>
<dbReference type="EMBL" id="QAPF01000006">
    <property type="protein sequence ID" value="TEA22420.1"/>
    <property type="molecule type" value="Genomic_DNA"/>
</dbReference>
<organism evidence="2 3">
    <name type="scientific">Colletotrichum sidae</name>
    <dbReference type="NCBI Taxonomy" id="1347389"/>
    <lineage>
        <taxon>Eukaryota</taxon>
        <taxon>Fungi</taxon>
        <taxon>Dikarya</taxon>
        <taxon>Ascomycota</taxon>
        <taxon>Pezizomycotina</taxon>
        <taxon>Sordariomycetes</taxon>
        <taxon>Hypocreomycetidae</taxon>
        <taxon>Glomerellales</taxon>
        <taxon>Glomerellaceae</taxon>
        <taxon>Colletotrichum</taxon>
        <taxon>Colletotrichum orbiculare species complex</taxon>
    </lineage>
</organism>
<evidence type="ECO:0000256" key="1">
    <source>
        <dbReference type="SAM" id="MobiDB-lite"/>
    </source>
</evidence>
<accession>A0A4V3I4D0</accession>